<proteinExistence type="predicted"/>
<evidence type="ECO:0000256" key="1">
    <source>
        <dbReference type="SAM" id="Coils"/>
    </source>
</evidence>
<dbReference type="InterPro" id="IPR007145">
    <property type="entry name" value="MAP65_Ase1_PRC1"/>
</dbReference>
<dbReference type="AlphaFoldDB" id="A0AAV8WP33"/>
<accession>A0AAV8WP33</accession>
<comment type="caution">
    <text evidence="2">The sequence shown here is derived from an EMBL/GenBank/DDBJ whole genome shotgun (WGS) entry which is preliminary data.</text>
</comment>
<dbReference type="Proteomes" id="UP001162156">
    <property type="component" value="Unassembled WGS sequence"/>
</dbReference>
<protein>
    <recommendedName>
        <fullName evidence="4">Protein regulator of cytokinesis 1</fullName>
    </recommendedName>
</protein>
<dbReference type="GO" id="GO:0008017">
    <property type="term" value="F:microtubule binding"/>
    <property type="evidence" value="ECO:0007669"/>
    <property type="project" value="InterPro"/>
</dbReference>
<name>A0AAV8WP33_9CUCU</name>
<keyword evidence="3" id="KW-1185">Reference proteome</keyword>
<evidence type="ECO:0000313" key="3">
    <source>
        <dbReference type="Proteomes" id="UP001162156"/>
    </source>
</evidence>
<keyword evidence="1" id="KW-0175">Coiled coil</keyword>
<evidence type="ECO:0000313" key="2">
    <source>
        <dbReference type="EMBL" id="KAJ8928189.1"/>
    </source>
</evidence>
<dbReference type="EMBL" id="JANEYF010005426">
    <property type="protein sequence ID" value="KAJ8928189.1"/>
    <property type="molecule type" value="Genomic_DNA"/>
</dbReference>
<dbReference type="PANTHER" id="PTHR19321:SF41">
    <property type="entry name" value="FASCETTO-RELATED"/>
    <property type="match status" value="1"/>
</dbReference>
<feature type="coiled-coil region" evidence="1">
    <location>
        <begin position="224"/>
        <end position="255"/>
    </location>
</feature>
<gene>
    <name evidence="2" type="ORF">NQ314_019252</name>
</gene>
<organism evidence="2 3">
    <name type="scientific">Rhamnusium bicolor</name>
    <dbReference type="NCBI Taxonomy" id="1586634"/>
    <lineage>
        <taxon>Eukaryota</taxon>
        <taxon>Metazoa</taxon>
        <taxon>Ecdysozoa</taxon>
        <taxon>Arthropoda</taxon>
        <taxon>Hexapoda</taxon>
        <taxon>Insecta</taxon>
        <taxon>Pterygota</taxon>
        <taxon>Neoptera</taxon>
        <taxon>Endopterygota</taxon>
        <taxon>Coleoptera</taxon>
        <taxon>Polyphaga</taxon>
        <taxon>Cucujiformia</taxon>
        <taxon>Chrysomeloidea</taxon>
        <taxon>Cerambycidae</taxon>
        <taxon>Lepturinae</taxon>
        <taxon>Rhagiini</taxon>
        <taxon>Rhamnusium</taxon>
    </lineage>
</organism>
<dbReference type="GO" id="GO:1990023">
    <property type="term" value="C:mitotic spindle midzone"/>
    <property type="evidence" value="ECO:0007669"/>
    <property type="project" value="TreeGrafter"/>
</dbReference>
<feature type="non-terminal residue" evidence="2">
    <location>
        <position position="1"/>
    </location>
</feature>
<sequence length="410" mass="48678">IEGVPWAEKMWEILESGLNKTFLYWCQIVLNMGEKDEVLNNWVSVFMETYEETCCDLVYDIEYIHGKLVEKIEKLLQKVQQSCKTLQIDMPVCGKKQLSLCQEQYQSFFLFIFLFLFRYEKLIEVRVNELNKLRKKQLELCNNLGKEPKIIKDSPLPSSEEIEEFQKHIEKLESEKFNRLEKFISTKEELLDIIKELNIQPSSNFEKEVFASDDSAFTVTTENMKQLEQLHRSLHKQLKDVKEEIEQRRNKIDDLWNLLDVDLKEREAFRHKYIGNSVDVLEALRSEVKRCEELKKANIKEMRRDFGFFYSDCYNEDLLELHEVELTKWKKYYAENKQKKLKLSARKLQKEQTMCTPAKSVLSLFPSTSHTRIVTPLTTTKRKLATPIMDSRKKPKMVLSEIKSNIVRSK</sequence>
<dbReference type="GO" id="GO:0005737">
    <property type="term" value="C:cytoplasm"/>
    <property type="evidence" value="ECO:0007669"/>
    <property type="project" value="TreeGrafter"/>
</dbReference>
<reference evidence="2" key="1">
    <citation type="journal article" date="2023" name="Insect Mol. Biol.">
        <title>Genome sequencing provides insights into the evolution of gene families encoding plant cell wall-degrading enzymes in longhorned beetles.</title>
        <authorList>
            <person name="Shin N.R."/>
            <person name="Okamura Y."/>
            <person name="Kirsch R."/>
            <person name="Pauchet Y."/>
        </authorList>
    </citation>
    <scope>NUCLEOTIDE SEQUENCE</scope>
    <source>
        <strain evidence="2">RBIC_L_NR</strain>
    </source>
</reference>
<dbReference type="PANTHER" id="PTHR19321">
    <property type="entry name" value="PROTEIN REGULATOR OF CYTOKINESIS 1 PRC1-RELATED"/>
    <property type="match status" value="1"/>
</dbReference>
<dbReference type="GO" id="GO:0051256">
    <property type="term" value="P:mitotic spindle midzone assembly"/>
    <property type="evidence" value="ECO:0007669"/>
    <property type="project" value="TreeGrafter"/>
</dbReference>
<dbReference type="Pfam" id="PF03999">
    <property type="entry name" value="MAP65_ASE1"/>
    <property type="match status" value="1"/>
</dbReference>
<evidence type="ECO:0008006" key="4">
    <source>
        <dbReference type="Google" id="ProtNLM"/>
    </source>
</evidence>